<name>A0AAD4QZK9_9BILA</name>
<keyword evidence="3" id="KW-1185">Reference proteome</keyword>
<dbReference type="Proteomes" id="UP001201812">
    <property type="component" value="Unassembled WGS sequence"/>
</dbReference>
<gene>
    <name evidence="2" type="ORF">DdX_10151</name>
</gene>
<organism evidence="2 3">
    <name type="scientific">Ditylenchus destructor</name>
    <dbReference type="NCBI Taxonomy" id="166010"/>
    <lineage>
        <taxon>Eukaryota</taxon>
        <taxon>Metazoa</taxon>
        <taxon>Ecdysozoa</taxon>
        <taxon>Nematoda</taxon>
        <taxon>Chromadorea</taxon>
        <taxon>Rhabditida</taxon>
        <taxon>Tylenchina</taxon>
        <taxon>Tylenchomorpha</taxon>
        <taxon>Sphaerularioidea</taxon>
        <taxon>Anguinidae</taxon>
        <taxon>Anguininae</taxon>
        <taxon>Ditylenchus</taxon>
    </lineage>
</organism>
<proteinExistence type="predicted"/>
<keyword evidence="1" id="KW-0812">Transmembrane</keyword>
<reference evidence="2" key="1">
    <citation type="submission" date="2022-01" db="EMBL/GenBank/DDBJ databases">
        <title>Genome Sequence Resource for Two Populations of Ditylenchus destructor, the Migratory Endoparasitic Phytonematode.</title>
        <authorList>
            <person name="Zhang H."/>
            <person name="Lin R."/>
            <person name="Xie B."/>
        </authorList>
    </citation>
    <scope>NUCLEOTIDE SEQUENCE</scope>
    <source>
        <strain evidence="2">BazhouSP</strain>
    </source>
</reference>
<protein>
    <submittedName>
        <fullName evidence="2">Uncharacterized protein</fullName>
    </submittedName>
</protein>
<feature type="transmembrane region" description="Helical" evidence="1">
    <location>
        <begin position="6"/>
        <end position="26"/>
    </location>
</feature>
<accession>A0AAD4QZK9</accession>
<keyword evidence="1" id="KW-0472">Membrane</keyword>
<keyword evidence="1" id="KW-1133">Transmembrane helix</keyword>
<dbReference type="EMBL" id="JAKKPZ010000021">
    <property type="protein sequence ID" value="KAI1711687.1"/>
    <property type="molecule type" value="Genomic_DNA"/>
</dbReference>
<sequence length="100" mass="11250">MYCSSFFLITIAYLVAYVSSILMGSLDDPDCLKKHSLTTLPDDCERHDNNTANVINENFCNADLQAYVAQGEGCRELKIRVQAYMDEVNQDLKVENAAHI</sequence>
<comment type="caution">
    <text evidence="2">The sequence shown here is derived from an EMBL/GenBank/DDBJ whole genome shotgun (WGS) entry which is preliminary data.</text>
</comment>
<dbReference type="AlphaFoldDB" id="A0AAD4QZK9"/>
<evidence type="ECO:0000313" key="3">
    <source>
        <dbReference type="Proteomes" id="UP001201812"/>
    </source>
</evidence>
<evidence type="ECO:0000256" key="1">
    <source>
        <dbReference type="SAM" id="Phobius"/>
    </source>
</evidence>
<evidence type="ECO:0000313" key="2">
    <source>
        <dbReference type="EMBL" id="KAI1711687.1"/>
    </source>
</evidence>